<evidence type="ECO:0000313" key="2">
    <source>
        <dbReference type="WBParaSite" id="PDA_v2.g17100.t1"/>
    </source>
</evidence>
<organism evidence="1 2">
    <name type="scientific">Panagrolaimus davidi</name>
    <dbReference type="NCBI Taxonomy" id="227884"/>
    <lineage>
        <taxon>Eukaryota</taxon>
        <taxon>Metazoa</taxon>
        <taxon>Ecdysozoa</taxon>
        <taxon>Nematoda</taxon>
        <taxon>Chromadorea</taxon>
        <taxon>Rhabditida</taxon>
        <taxon>Tylenchina</taxon>
        <taxon>Panagrolaimomorpha</taxon>
        <taxon>Panagrolaimoidea</taxon>
        <taxon>Panagrolaimidae</taxon>
        <taxon>Panagrolaimus</taxon>
    </lineage>
</organism>
<dbReference type="Proteomes" id="UP000887578">
    <property type="component" value="Unplaced"/>
</dbReference>
<keyword evidence="1" id="KW-1185">Reference proteome</keyword>
<name>A0A914PMD5_9BILA</name>
<protein>
    <submittedName>
        <fullName evidence="2">Uncharacterized protein</fullName>
    </submittedName>
</protein>
<dbReference type="WBParaSite" id="PDA_v2.g17100.t1">
    <property type="protein sequence ID" value="PDA_v2.g17100.t1"/>
    <property type="gene ID" value="PDA_v2.g17100"/>
</dbReference>
<reference evidence="2" key="1">
    <citation type="submission" date="2022-11" db="UniProtKB">
        <authorList>
            <consortium name="WormBaseParasite"/>
        </authorList>
    </citation>
    <scope>IDENTIFICATION</scope>
</reference>
<evidence type="ECO:0000313" key="1">
    <source>
        <dbReference type="Proteomes" id="UP000887578"/>
    </source>
</evidence>
<sequence length="152" mass="17684">MSGKVDFIQNVVLLRDSETVVKFAENLELTCSRRTGDNWYNIINIKGDIEIKKIAVSYDDGSYTDFEYKDNKGFLSYSASCFSTFYITATLKIKDVEEMKEMYAVPYQLHISSVCLQYLKLDHYFKEEFVLPGYDDLKFTYYAKKIKISTGN</sequence>
<proteinExistence type="predicted"/>
<accession>A0A914PMD5</accession>
<dbReference type="AlphaFoldDB" id="A0A914PMD5"/>